<accession>A0A024TCQ0</accession>
<protein>
    <recommendedName>
        <fullName evidence="12">CSC1/OSCA1-like 7TM region domain-containing protein</fullName>
    </recommendedName>
</protein>
<feature type="transmembrane region" description="Helical" evidence="7">
    <location>
        <begin position="829"/>
        <end position="852"/>
    </location>
</feature>
<feature type="transmembrane region" description="Helical" evidence="7">
    <location>
        <begin position="243"/>
        <end position="262"/>
    </location>
</feature>
<feature type="signal peptide" evidence="8">
    <location>
        <begin position="1"/>
        <end position="26"/>
    </location>
</feature>
<dbReference type="GeneID" id="20090689"/>
<dbReference type="EMBL" id="KI914006">
    <property type="protein sequence ID" value="ETV91794.1"/>
    <property type="molecule type" value="Genomic_DNA"/>
</dbReference>
<keyword evidence="3" id="KW-0813">Transport</keyword>
<dbReference type="AlphaFoldDB" id="A0A024TCQ0"/>
<feature type="transmembrane region" description="Helical" evidence="7">
    <location>
        <begin position="138"/>
        <end position="158"/>
    </location>
</feature>
<evidence type="ECO:0000256" key="3">
    <source>
        <dbReference type="ARBA" id="ARBA00022448"/>
    </source>
</evidence>
<evidence type="ECO:0000256" key="7">
    <source>
        <dbReference type="SAM" id="Phobius"/>
    </source>
</evidence>
<evidence type="ECO:0008006" key="12">
    <source>
        <dbReference type="Google" id="ProtNLM"/>
    </source>
</evidence>
<dbReference type="eggNOG" id="KOG1134">
    <property type="taxonomic scope" value="Eukaryota"/>
</dbReference>
<keyword evidence="5 7" id="KW-1133">Transmembrane helix</keyword>
<dbReference type="InterPro" id="IPR003864">
    <property type="entry name" value="CSC1/OSCA1-like_7TM"/>
</dbReference>
<evidence type="ECO:0000259" key="10">
    <source>
        <dbReference type="Pfam" id="PF13967"/>
    </source>
</evidence>
<comment type="subcellular location">
    <subcellularLocation>
        <location evidence="1">Membrane</location>
        <topology evidence="1">Multi-pass membrane protein</topology>
    </subcellularLocation>
</comment>
<keyword evidence="6 7" id="KW-0472">Membrane</keyword>
<evidence type="ECO:0000256" key="6">
    <source>
        <dbReference type="ARBA" id="ARBA00023136"/>
    </source>
</evidence>
<dbReference type="GO" id="GO:0005886">
    <property type="term" value="C:plasma membrane"/>
    <property type="evidence" value="ECO:0007669"/>
    <property type="project" value="TreeGrafter"/>
</dbReference>
<evidence type="ECO:0000256" key="4">
    <source>
        <dbReference type="ARBA" id="ARBA00022692"/>
    </source>
</evidence>
<feature type="domain" description="CSC1/OSCA1-like 7TM region" evidence="9">
    <location>
        <begin position="581"/>
        <end position="846"/>
    </location>
</feature>
<sequence length="1010" mass="114232">MRRRMLLTPWLGLVVAVLLLVQRVRGGGIVLVPSGSVNLVSGRNVTGFLSCDPPPTNDVVIDMALTSRGGESERNFPVITPNRVRIRAGTTSASFTVEGRGEGRFYVQYQVTLNLDYHVKHAESVIMVLSANDGWEGIQFQIGLNLAVFGAGLVFFVWRRLFPRLRLPIWHSHPAGLFERINFDQLPPGKFQSKYGMALRHGSSLSDRARRFVSLPCDGKDVIEIAGLDAALSMRLHADLGHLFLFLTVFSVGVLIPIHYMSGKDSDDPYLDVSFQETTIGNVPLQSHWYWGHVAMTYLTVLCVLRLLKRQDDVGQRVNVDSTRAVGHRSVLISSGLPKDMNSFQLRQSLAKICCPADIKATVVIHDLQSLYRILDQRVKLRNEYNRLLTTYARANSGTLPGCVRWCPGGVCCPSVPEVISSYVSCLPCRSLCCSVPSQVQYSPEHSGARDIASILENALLRDRLRAASIQKELESFPSHVLDLYAKRQSTGAAFVVFSTVKAKLDFDERVRLAQKRQLPEIVFPWDVMSHRDLTKLEEQPVDTSILKSLVLRAAPEPDDVNWPNLTYKPQSVKRLCMFVFYQLMTVVIIIVFSTPTAVLIYMKLDNQSAVYAMFTQDVTSIVAKFATSYLPSLLLIAVNWCLLTSLFYVTTFEPWLSESERMKSFLKKGFSYLLLSSIVLPSIGVTAVYLASEQGSSFHHGSEAAYIEKFMFQLGRNFFIAYVCQRAFLGSILQLLRVGERFVYQPWLRARAVTKAERRDADRPWPYYFGYDYAVVLSTFMVTLLGVVLSPLLTPFGAVYFYMKYFTMKYNLLYVHPKSAGRGHVARSAYTIIFVCLVLFEFTVAVVILEVGRKEQFAAMVTLICTTIALYLGWYIVRHGRRSLTDGCRWRLRHRGVLSSWHRRTLDGTPHNVGRGPHNLKHVPERMQMRVAFNRLIAYTTARRELDEQRAYINPYDAGLKVFNCIYTQQKATTDLRDKRYAFDKLKAVAAATTRRQAFVAKRTKALAV</sequence>
<reference evidence="11" key="1">
    <citation type="submission" date="2013-12" db="EMBL/GenBank/DDBJ databases">
        <title>The Genome Sequence of Aphanomyces invadans NJM9701.</title>
        <authorList>
            <consortium name="The Broad Institute Genomics Platform"/>
            <person name="Russ C."/>
            <person name="Tyler B."/>
            <person name="van West P."/>
            <person name="Dieguez-Uribeondo J."/>
            <person name="Young S.K."/>
            <person name="Zeng Q."/>
            <person name="Gargeya S."/>
            <person name="Fitzgerald M."/>
            <person name="Abouelleil A."/>
            <person name="Alvarado L."/>
            <person name="Chapman S.B."/>
            <person name="Gainer-Dewar J."/>
            <person name="Goldberg J."/>
            <person name="Griggs A."/>
            <person name="Gujja S."/>
            <person name="Hansen M."/>
            <person name="Howarth C."/>
            <person name="Imamovic A."/>
            <person name="Ireland A."/>
            <person name="Larimer J."/>
            <person name="McCowan C."/>
            <person name="Murphy C."/>
            <person name="Pearson M."/>
            <person name="Poon T.W."/>
            <person name="Priest M."/>
            <person name="Roberts A."/>
            <person name="Saif S."/>
            <person name="Shea T."/>
            <person name="Sykes S."/>
            <person name="Wortman J."/>
            <person name="Nusbaum C."/>
            <person name="Birren B."/>
        </authorList>
    </citation>
    <scope>NUCLEOTIDE SEQUENCE [LARGE SCALE GENOMIC DNA]</scope>
    <source>
        <strain evidence="11">NJM9701</strain>
    </source>
</reference>
<dbReference type="RefSeq" id="XP_008879431.1">
    <property type="nucleotide sequence ID" value="XM_008881209.1"/>
</dbReference>
<evidence type="ECO:0000256" key="5">
    <source>
        <dbReference type="ARBA" id="ARBA00022989"/>
    </source>
</evidence>
<keyword evidence="8" id="KW-0732">Signal</keyword>
<feature type="transmembrane region" description="Helical" evidence="7">
    <location>
        <begin position="774"/>
        <end position="803"/>
    </location>
</feature>
<dbReference type="Pfam" id="PF13967">
    <property type="entry name" value="RSN1_TM"/>
    <property type="match status" value="1"/>
</dbReference>
<feature type="transmembrane region" description="Helical" evidence="7">
    <location>
        <begin position="579"/>
        <end position="603"/>
    </location>
</feature>
<evidence type="ECO:0000256" key="8">
    <source>
        <dbReference type="SAM" id="SignalP"/>
    </source>
</evidence>
<dbReference type="OrthoDB" id="1689567at2759"/>
<evidence type="ECO:0000256" key="2">
    <source>
        <dbReference type="ARBA" id="ARBA00007779"/>
    </source>
</evidence>
<feature type="transmembrane region" description="Helical" evidence="7">
    <location>
        <begin position="671"/>
        <end position="692"/>
    </location>
</feature>
<dbReference type="GO" id="GO:0005227">
    <property type="term" value="F:calcium-activated cation channel activity"/>
    <property type="evidence" value="ECO:0007669"/>
    <property type="project" value="InterPro"/>
</dbReference>
<dbReference type="InterPro" id="IPR032880">
    <property type="entry name" value="CSC1/OSCA1-like_N"/>
</dbReference>
<evidence type="ECO:0000259" key="9">
    <source>
        <dbReference type="Pfam" id="PF02714"/>
    </source>
</evidence>
<feature type="transmembrane region" description="Helical" evidence="7">
    <location>
        <begin position="630"/>
        <end position="650"/>
    </location>
</feature>
<organism evidence="11">
    <name type="scientific">Aphanomyces invadans</name>
    <dbReference type="NCBI Taxonomy" id="157072"/>
    <lineage>
        <taxon>Eukaryota</taxon>
        <taxon>Sar</taxon>
        <taxon>Stramenopiles</taxon>
        <taxon>Oomycota</taxon>
        <taxon>Saprolegniomycetes</taxon>
        <taxon>Saprolegniales</taxon>
        <taxon>Verrucalvaceae</taxon>
        <taxon>Aphanomyces</taxon>
    </lineage>
</organism>
<dbReference type="PANTHER" id="PTHR13018:SF5">
    <property type="entry name" value="RE44586P"/>
    <property type="match status" value="1"/>
</dbReference>
<comment type="similarity">
    <text evidence="2">Belongs to the CSC1 (TC 1.A.17) family.</text>
</comment>
<keyword evidence="4 7" id="KW-0812">Transmembrane</keyword>
<feature type="transmembrane region" description="Helical" evidence="7">
    <location>
        <begin position="289"/>
        <end position="308"/>
    </location>
</feature>
<feature type="transmembrane region" description="Helical" evidence="7">
    <location>
        <begin position="858"/>
        <end position="878"/>
    </location>
</feature>
<dbReference type="PANTHER" id="PTHR13018">
    <property type="entry name" value="PROBABLE MEMBRANE PROTEIN DUF221-RELATED"/>
    <property type="match status" value="1"/>
</dbReference>
<gene>
    <name evidence="11" type="ORF">H310_13639</name>
</gene>
<evidence type="ECO:0000313" key="11">
    <source>
        <dbReference type="EMBL" id="ETV91794.1"/>
    </source>
</evidence>
<proteinExistence type="inferred from homology"/>
<name>A0A024TCQ0_9STRA</name>
<dbReference type="VEuPathDB" id="FungiDB:H310_13639"/>
<evidence type="ECO:0000256" key="1">
    <source>
        <dbReference type="ARBA" id="ARBA00004141"/>
    </source>
</evidence>
<feature type="chain" id="PRO_5001534230" description="CSC1/OSCA1-like 7TM region domain-containing protein" evidence="8">
    <location>
        <begin position="27"/>
        <end position="1010"/>
    </location>
</feature>
<feature type="domain" description="CSC1/OSCA1-like N-terminal transmembrane" evidence="10">
    <location>
        <begin position="220"/>
        <end position="310"/>
    </location>
</feature>
<dbReference type="Pfam" id="PF02714">
    <property type="entry name" value="RSN1_7TM"/>
    <property type="match status" value="1"/>
</dbReference>
<dbReference type="InterPro" id="IPR045122">
    <property type="entry name" value="Csc1-like"/>
</dbReference>